<name>A0A1H1AWU8_NATTX</name>
<dbReference type="Proteomes" id="UP000198848">
    <property type="component" value="Unassembled WGS sequence"/>
</dbReference>
<dbReference type="SUPFAM" id="SSF53850">
    <property type="entry name" value="Periplasmic binding protein-like II"/>
    <property type="match status" value="2"/>
</dbReference>
<evidence type="ECO:0000256" key="4">
    <source>
        <dbReference type="SAM" id="MobiDB-lite"/>
    </source>
</evidence>
<gene>
    <name evidence="6" type="ORF">SAMN04489842_0838</name>
</gene>
<dbReference type="Gene3D" id="3.40.190.10">
    <property type="entry name" value="Periplasmic binding protein-like II"/>
    <property type="match status" value="1"/>
</dbReference>
<protein>
    <submittedName>
        <fullName evidence="6">Peptide/nickel transport system substrate-binding protein</fullName>
    </submittedName>
</protein>
<feature type="domain" description="Solute-binding protein family 5" evidence="5">
    <location>
        <begin position="262"/>
        <end position="591"/>
    </location>
</feature>
<keyword evidence="3" id="KW-0732">Signal</keyword>
<keyword evidence="2" id="KW-0813">Transport</keyword>
<dbReference type="STRING" id="1095778.SAMN04489842_0838"/>
<accession>A0A1H1AWU8</accession>
<keyword evidence="7" id="KW-1185">Reference proteome</keyword>
<dbReference type="GO" id="GO:0015833">
    <property type="term" value="P:peptide transport"/>
    <property type="evidence" value="ECO:0007669"/>
    <property type="project" value="TreeGrafter"/>
</dbReference>
<evidence type="ECO:0000259" key="5">
    <source>
        <dbReference type="Pfam" id="PF00496"/>
    </source>
</evidence>
<dbReference type="Pfam" id="PF00496">
    <property type="entry name" value="SBP_bac_5"/>
    <property type="match status" value="1"/>
</dbReference>
<dbReference type="AlphaFoldDB" id="A0A1H1AWU8"/>
<dbReference type="InterPro" id="IPR000914">
    <property type="entry name" value="SBP_5_dom"/>
</dbReference>
<proteinExistence type="inferred from homology"/>
<organism evidence="6 7">
    <name type="scientific">Natronobacterium texcoconense</name>
    <dbReference type="NCBI Taxonomy" id="1095778"/>
    <lineage>
        <taxon>Archaea</taxon>
        <taxon>Methanobacteriati</taxon>
        <taxon>Methanobacteriota</taxon>
        <taxon>Stenosarchaea group</taxon>
        <taxon>Halobacteria</taxon>
        <taxon>Halobacteriales</taxon>
        <taxon>Natrialbaceae</taxon>
        <taxon>Natronobacterium</taxon>
    </lineage>
</organism>
<dbReference type="PANTHER" id="PTHR30290:SF9">
    <property type="entry name" value="OLIGOPEPTIDE-BINDING PROTEIN APPA"/>
    <property type="match status" value="1"/>
</dbReference>
<evidence type="ECO:0000313" key="7">
    <source>
        <dbReference type="Proteomes" id="UP000198848"/>
    </source>
</evidence>
<evidence type="ECO:0000313" key="6">
    <source>
        <dbReference type="EMBL" id="SDQ44132.1"/>
    </source>
</evidence>
<dbReference type="PANTHER" id="PTHR30290">
    <property type="entry name" value="PERIPLASMIC BINDING COMPONENT OF ABC TRANSPORTER"/>
    <property type="match status" value="1"/>
</dbReference>
<dbReference type="EMBL" id="FNLC01000001">
    <property type="protein sequence ID" value="SDQ44132.1"/>
    <property type="molecule type" value="Genomic_DNA"/>
</dbReference>
<comment type="similarity">
    <text evidence="1">Belongs to the bacterial solute-binding protein 5 family.</text>
</comment>
<evidence type="ECO:0000256" key="2">
    <source>
        <dbReference type="ARBA" id="ARBA00022448"/>
    </source>
</evidence>
<dbReference type="InterPro" id="IPR039424">
    <property type="entry name" value="SBP_5"/>
</dbReference>
<evidence type="ECO:0000256" key="1">
    <source>
        <dbReference type="ARBA" id="ARBA00005695"/>
    </source>
</evidence>
<sequence length="597" mass="66127">MLAATGTTVATSGCIRQIRSAVNRDGIDPLSLTITTLPADGDRESIQLTRRVRDALETVGIDASIELLSTEEFLRTVLINHDFDVYVGWYHDWTEPEFLYETLHSTYADEPGWQNPFGVTDLALDNLLEAQLRANGDERREAVAETLEAFTTQQPFVPVCAPEEYRLVRTDRFGGWGEFHPGTRLGYLGLEPEDDETDRIRAVHTDPRPSWNLNPLSVEYRNRGLFTDLLYDSLAVGPVPGTDDTDGTTAENGDEDGGESRYRPWLAESWEWDGNEDESGGTLTVQLREDCQFHDGEPITASDVAFTYRFLEDTTLGADGVSAPSPRHRGHVAPVVADEIDADGDRLEIPIEASEPVAERALTVPILPAHVWQERSRPANVTGVQIADGTTDAVVVDNVPAIGSGPFEFAERNEREHVTFQRYADHFTLRDDVDLPAPSVAEFRVQIDPRSTSAIEIISGGDADVTTDPIESYVVDDTIDLAAESEGVELLESPARTFYHVGFNHRRAPFGNPHFRRIVARLLDESWLVADVFDGHARPVTTPVAEAWVPEELAWDGDDPAVPFLGDDGEIDVEAAREAFETAGFSYDANGRLRVRR</sequence>
<feature type="region of interest" description="Disordered" evidence="4">
    <location>
        <begin position="237"/>
        <end position="261"/>
    </location>
</feature>
<reference evidence="7" key="1">
    <citation type="submission" date="2016-10" db="EMBL/GenBank/DDBJ databases">
        <authorList>
            <person name="Varghese N."/>
            <person name="Submissions S."/>
        </authorList>
    </citation>
    <scope>NUCLEOTIDE SEQUENCE [LARGE SCALE GENOMIC DNA]</scope>
    <source>
        <strain evidence="7">DSM 24767</strain>
    </source>
</reference>
<evidence type="ECO:0000256" key="3">
    <source>
        <dbReference type="ARBA" id="ARBA00022729"/>
    </source>
</evidence>
<dbReference type="Gene3D" id="3.10.105.10">
    <property type="entry name" value="Dipeptide-binding Protein, Domain 3"/>
    <property type="match status" value="2"/>
</dbReference>
<dbReference type="GO" id="GO:1904680">
    <property type="term" value="F:peptide transmembrane transporter activity"/>
    <property type="evidence" value="ECO:0007669"/>
    <property type="project" value="TreeGrafter"/>
</dbReference>